<evidence type="ECO:0000313" key="8">
    <source>
        <dbReference type="Proteomes" id="UP001620409"/>
    </source>
</evidence>
<dbReference type="InterPro" id="IPR015443">
    <property type="entry name" value="Aldose_1-epimerase"/>
</dbReference>
<keyword evidence="8" id="KW-1185">Reference proteome</keyword>
<organism evidence="7 8">
    <name type="scientific">Dyella humi</name>
    <dbReference type="NCBI Taxonomy" id="1770547"/>
    <lineage>
        <taxon>Bacteria</taxon>
        <taxon>Pseudomonadati</taxon>
        <taxon>Pseudomonadota</taxon>
        <taxon>Gammaproteobacteria</taxon>
        <taxon>Lysobacterales</taxon>
        <taxon>Rhodanobacteraceae</taxon>
        <taxon>Dyella</taxon>
    </lineage>
</organism>
<dbReference type="InterPro" id="IPR014718">
    <property type="entry name" value="GH-type_carb-bd"/>
</dbReference>
<keyword evidence="6" id="KW-0812">Transmembrane</keyword>
<proteinExistence type="inferred from homology"/>
<evidence type="ECO:0000256" key="5">
    <source>
        <dbReference type="PIRNR" id="PIRNR005096"/>
    </source>
</evidence>
<feature type="transmembrane region" description="Helical" evidence="6">
    <location>
        <begin position="48"/>
        <end position="66"/>
    </location>
</feature>
<sequence length="427" mass="46295">MPRLFSFDDHVAARKAPAPIRLYNHTICSEATGHTVAQFCKGTRLKKSAVLVGSIFTAAVVLPLAATAGQATSASFGRTADGQDVQIVTLTNSHGMRARVMSYGASLQSLLVPDRNGKLADVVLGYDTLQGYLDRRQYFGATVGRYANRIAHGKFTLDGKTYSLTLNDGPNSLHGGTKGFDQQVWKVLDVKAGPTPSVTMEYVSPDGDQGYPGTLTVKATYTLSDDNQLKISYAATTDKPTIVNVSNHTYWNLAGEGSGTVMDQELMIPGDAITPVSDAAAIPTGDIATVAGTPYDFRNAKSIGRDIRDGRSQQLLFGHGYDMNWVLARKEIEPRVVARVEDPHSGRVMTIWSSKPGVQFYSGNFLDGTTIGKDHHIYRQGDAFVLEPQLFPDTPNHPDFGSARLAPGETYRNVIVYRFGIDQAGKK</sequence>
<keyword evidence="6" id="KW-0472">Membrane</keyword>
<dbReference type="PANTHER" id="PTHR10091">
    <property type="entry name" value="ALDOSE-1-EPIMERASE"/>
    <property type="match status" value="1"/>
</dbReference>
<comment type="catalytic activity">
    <reaction evidence="5">
        <text>alpha-D-glucose = beta-D-glucose</text>
        <dbReference type="Rhea" id="RHEA:10264"/>
        <dbReference type="ChEBI" id="CHEBI:15903"/>
        <dbReference type="ChEBI" id="CHEBI:17925"/>
        <dbReference type="EC" id="5.1.3.3"/>
    </reaction>
</comment>
<dbReference type="EC" id="5.1.3.3" evidence="5"/>
<dbReference type="NCBIfam" id="NF008277">
    <property type="entry name" value="PRK11055.1"/>
    <property type="match status" value="1"/>
</dbReference>
<dbReference type="InterPro" id="IPR047215">
    <property type="entry name" value="Galactose_mutarotase-like"/>
</dbReference>
<keyword evidence="3 5" id="KW-0413">Isomerase</keyword>
<evidence type="ECO:0000313" key="7">
    <source>
        <dbReference type="EMBL" id="MFK2855921.1"/>
    </source>
</evidence>
<comment type="caution">
    <text evidence="7">The sequence shown here is derived from an EMBL/GenBank/DDBJ whole genome shotgun (WGS) entry which is preliminary data.</text>
</comment>
<comment type="similarity">
    <text evidence="2 5">Belongs to the aldose epimerase family.</text>
</comment>
<evidence type="ECO:0000256" key="3">
    <source>
        <dbReference type="ARBA" id="ARBA00023235"/>
    </source>
</evidence>
<protein>
    <recommendedName>
        <fullName evidence="5">Aldose 1-epimerase</fullName>
        <ecNumber evidence="5">5.1.3.3</ecNumber>
    </recommendedName>
</protein>
<dbReference type="EMBL" id="JADIKI010000023">
    <property type="protein sequence ID" value="MFK2855921.1"/>
    <property type="molecule type" value="Genomic_DNA"/>
</dbReference>
<comment type="pathway">
    <text evidence="1 5">Carbohydrate metabolism; hexose metabolism.</text>
</comment>
<keyword evidence="4 5" id="KW-0119">Carbohydrate metabolism</keyword>
<dbReference type="Gene3D" id="2.70.98.10">
    <property type="match status" value="1"/>
</dbReference>
<dbReference type="CDD" id="cd09019">
    <property type="entry name" value="galactose_mutarotase_like"/>
    <property type="match status" value="1"/>
</dbReference>
<reference evidence="7 8" key="1">
    <citation type="submission" date="2020-10" db="EMBL/GenBank/DDBJ databases">
        <title>Phylogeny of dyella-like bacteria.</title>
        <authorList>
            <person name="Fu J."/>
        </authorList>
    </citation>
    <scope>NUCLEOTIDE SEQUENCE [LARGE SCALE GENOMIC DNA]</scope>
    <source>
        <strain evidence="7 8">DHG40</strain>
    </source>
</reference>
<evidence type="ECO:0000256" key="4">
    <source>
        <dbReference type="ARBA" id="ARBA00023277"/>
    </source>
</evidence>
<dbReference type="InterPro" id="IPR011013">
    <property type="entry name" value="Gal_mutarotase_sf_dom"/>
</dbReference>
<dbReference type="SUPFAM" id="SSF74650">
    <property type="entry name" value="Galactose mutarotase-like"/>
    <property type="match status" value="1"/>
</dbReference>
<name>A0ABW8IL19_9GAMM</name>
<evidence type="ECO:0000256" key="2">
    <source>
        <dbReference type="ARBA" id="ARBA00006206"/>
    </source>
</evidence>
<evidence type="ECO:0000256" key="6">
    <source>
        <dbReference type="SAM" id="Phobius"/>
    </source>
</evidence>
<dbReference type="PANTHER" id="PTHR10091:SF0">
    <property type="entry name" value="GALACTOSE MUTAROTASE"/>
    <property type="match status" value="1"/>
</dbReference>
<dbReference type="InterPro" id="IPR008183">
    <property type="entry name" value="Aldose_1/G6P_1-epimerase"/>
</dbReference>
<keyword evidence="6" id="KW-1133">Transmembrane helix</keyword>
<accession>A0ABW8IL19</accession>
<dbReference type="PIRSF" id="PIRSF005096">
    <property type="entry name" value="GALM"/>
    <property type="match status" value="1"/>
</dbReference>
<evidence type="ECO:0000256" key="1">
    <source>
        <dbReference type="ARBA" id="ARBA00005028"/>
    </source>
</evidence>
<dbReference type="Pfam" id="PF01263">
    <property type="entry name" value="Aldose_epim"/>
    <property type="match status" value="1"/>
</dbReference>
<dbReference type="Proteomes" id="UP001620409">
    <property type="component" value="Unassembled WGS sequence"/>
</dbReference>
<gene>
    <name evidence="7" type="ORF">ISP18_15060</name>
</gene>